<dbReference type="InterPro" id="IPR029382">
    <property type="entry name" value="NCU-G1"/>
</dbReference>
<evidence type="ECO:0000256" key="11">
    <source>
        <dbReference type="ARBA" id="ARBA00030059"/>
    </source>
</evidence>
<feature type="compositionally biased region" description="Gly residues" evidence="13">
    <location>
        <begin position="38"/>
        <end position="47"/>
    </location>
</feature>
<dbReference type="GO" id="GO:0005765">
    <property type="term" value="C:lysosomal membrane"/>
    <property type="evidence" value="ECO:0007669"/>
    <property type="project" value="UniProtKB-SubCell"/>
</dbReference>
<dbReference type="Pfam" id="PF15065">
    <property type="entry name" value="NCU-G1"/>
    <property type="match status" value="1"/>
</dbReference>
<evidence type="ECO:0000256" key="1">
    <source>
        <dbReference type="ARBA" id="ARBA00010599"/>
    </source>
</evidence>
<reference evidence="15" key="2">
    <citation type="submission" date="2025-08" db="UniProtKB">
        <authorList>
            <consortium name="Ensembl"/>
        </authorList>
    </citation>
    <scope>IDENTIFICATION</scope>
</reference>
<evidence type="ECO:0000256" key="2">
    <source>
        <dbReference type="ARBA" id="ARBA00018820"/>
    </source>
</evidence>
<protein>
    <recommendedName>
        <fullName evidence="2">Glycosylated lysosomal membrane protein</fullName>
    </recommendedName>
    <alternativeName>
        <fullName evidence="11">Lysosomal protein NCU-G1</fullName>
    </alternativeName>
</protein>
<comment type="function">
    <text evidence="9">Required to protect lysosomal transporter MFSD1 from lysosomal proteolysis and for MFSD1 lysosomal localization.</text>
</comment>
<dbReference type="FunCoup" id="A0A7N4NK72">
    <property type="interactions" value="1153"/>
</dbReference>
<evidence type="ECO:0000256" key="4">
    <source>
        <dbReference type="ARBA" id="ARBA00022729"/>
    </source>
</evidence>
<keyword evidence="7" id="KW-0325">Glycoprotein</keyword>
<proteinExistence type="inferred from homology"/>
<feature type="compositionally biased region" description="Pro residues" evidence="13">
    <location>
        <begin position="14"/>
        <end position="27"/>
    </location>
</feature>
<feature type="region of interest" description="Disordered" evidence="13">
    <location>
        <begin position="1"/>
        <end position="159"/>
    </location>
</feature>
<comment type="subunit">
    <text evidence="12">Interacts (via lumenal domain) with lysosomal protein MFSD1; the interaction starts while both proteins are still in the endoplasmic reticulum and is required for stabilization of MFSD1 in lysosomes but has no direct effect on its targeting to lysosomes or transporter activity.</text>
</comment>
<sequence>HARPAPRTVGALRPLPPPAPAPGPASAPRPRRLTRGGDAPGRGSGGRRNGEGRGAARRGSPRTSAPACRGARFEGPRQGGRRSLPPSEPRSGPAGPGRLLSLLGAGVGLDPPAGSCFHPHPHPRCPPSPSSPLSSPPLLPAPPPAVLPAPPPRCPPRPSSRCPPLLLLSSLPLLPLSSQPLLPAVLPAPPPLCPPSPSSPLSSPPLLPAVLPAVLPAPPPPALLPRPFPPVLLPLTNKSEPLLVSPASAQVSLEVIPARTDPLVNLLHIRAVGANSTIHYLWSSLGPPAVLVVGTDTPHSVLRVNRSSLLSPAPEGSVAVLPADSVRFSSALLFPRLFEFESANSSESEDGSPGKPYSPYPLADFSWEDVNSTLDPTKLSAVFQGRLSRDPSGTFANGSLAFKVQAFSASGHPAHLPRLLHTADTSQLELVLSGVVPRGNHSLFGLEVAAPALDSECPQLKQQKSIDDEYCPTVFQLDQLLWHSPPEGFLQWRPVAFSQKQPTWKTALPCQVTPPGPALATQLPQSPIIRAFFGSSVNFCTFNLTFGDSTGPAYGDQRYLSWSAILGVGVPPVESFSPLALGIMAMVLGAPGLLLVGGGLGLLLLRHRRYSAYESIN</sequence>
<keyword evidence="16" id="KW-1185">Reference proteome</keyword>
<reference evidence="15 16" key="1">
    <citation type="journal article" date="2011" name="Proc. Natl. Acad. Sci. U.S.A.">
        <title>Genetic diversity and population structure of the endangered marsupial Sarcophilus harrisii (Tasmanian devil).</title>
        <authorList>
            <person name="Miller W."/>
            <person name="Hayes V.M."/>
            <person name="Ratan A."/>
            <person name="Petersen D.C."/>
            <person name="Wittekindt N.E."/>
            <person name="Miller J."/>
            <person name="Walenz B."/>
            <person name="Knight J."/>
            <person name="Qi J."/>
            <person name="Zhao F."/>
            <person name="Wang Q."/>
            <person name="Bedoya-Reina O.C."/>
            <person name="Katiyar N."/>
            <person name="Tomsho L.P."/>
            <person name="Kasson L.M."/>
            <person name="Hardie R.A."/>
            <person name="Woodbridge P."/>
            <person name="Tindall E.A."/>
            <person name="Bertelsen M.F."/>
            <person name="Dixon D."/>
            <person name="Pyecroft S."/>
            <person name="Helgen K.M."/>
            <person name="Lesk A.M."/>
            <person name="Pringle T.H."/>
            <person name="Patterson N."/>
            <person name="Zhang Y."/>
            <person name="Kreiss A."/>
            <person name="Woods G.M."/>
            <person name="Jones M.E."/>
            <person name="Schuster S.C."/>
        </authorList>
    </citation>
    <scope>NUCLEOTIDE SEQUENCE [LARGE SCALE GENOMIC DNA]</scope>
</reference>
<dbReference type="PANTHER" id="PTHR31981:SF1">
    <property type="entry name" value="GLYCOSYLATED LYSOSOMAL MEMBRANE PROTEIN"/>
    <property type="match status" value="1"/>
</dbReference>
<dbReference type="AlphaFoldDB" id="A0A7N4NK72"/>
<evidence type="ECO:0000256" key="13">
    <source>
        <dbReference type="SAM" id="MobiDB-lite"/>
    </source>
</evidence>
<evidence type="ECO:0000256" key="10">
    <source>
        <dbReference type="ARBA" id="ARBA00024189"/>
    </source>
</evidence>
<organism evidence="15 16">
    <name type="scientific">Sarcophilus harrisii</name>
    <name type="common">Tasmanian devil</name>
    <name type="synonym">Sarcophilus laniarius</name>
    <dbReference type="NCBI Taxonomy" id="9305"/>
    <lineage>
        <taxon>Eukaryota</taxon>
        <taxon>Metazoa</taxon>
        <taxon>Chordata</taxon>
        <taxon>Craniata</taxon>
        <taxon>Vertebrata</taxon>
        <taxon>Euteleostomi</taxon>
        <taxon>Mammalia</taxon>
        <taxon>Metatheria</taxon>
        <taxon>Dasyuromorphia</taxon>
        <taxon>Dasyuridae</taxon>
        <taxon>Sarcophilus</taxon>
    </lineage>
</organism>
<dbReference type="InParanoid" id="A0A7N4NK72"/>
<feature type="compositionally biased region" description="Pro residues" evidence="13">
    <location>
        <begin position="124"/>
        <end position="158"/>
    </location>
</feature>
<evidence type="ECO:0000313" key="15">
    <source>
        <dbReference type="Ensembl" id="ENSSHAP00000024064.1"/>
    </source>
</evidence>
<evidence type="ECO:0000256" key="5">
    <source>
        <dbReference type="ARBA" id="ARBA00022989"/>
    </source>
</evidence>
<gene>
    <name evidence="15" type="primary">GLMP</name>
</gene>
<keyword evidence="4" id="KW-0732">Signal</keyword>
<reference evidence="15" key="3">
    <citation type="submission" date="2025-09" db="UniProtKB">
        <authorList>
            <consortium name="Ensembl"/>
        </authorList>
    </citation>
    <scope>IDENTIFICATION</scope>
</reference>
<evidence type="ECO:0000256" key="6">
    <source>
        <dbReference type="ARBA" id="ARBA00023136"/>
    </source>
</evidence>
<evidence type="ECO:0000256" key="9">
    <source>
        <dbReference type="ARBA" id="ARBA00024176"/>
    </source>
</evidence>
<dbReference type="Ensembl" id="ENSSHAT00000036858.1">
    <property type="protein sequence ID" value="ENSSHAP00000024064.1"/>
    <property type="gene ID" value="ENSSHAG00000014320.2"/>
</dbReference>
<name>A0A7N4NK72_SARHA</name>
<dbReference type="GeneTree" id="ENSGT00390000005131"/>
<accession>A0A7N4NK72</accession>
<evidence type="ECO:0000256" key="14">
    <source>
        <dbReference type="SAM" id="Phobius"/>
    </source>
</evidence>
<feature type="transmembrane region" description="Helical" evidence="14">
    <location>
        <begin position="579"/>
        <end position="605"/>
    </location>
</feature>
<evidence type="ECO:0000256" key="8">
    <source>
        <dbReference type="ARBA" id="ARBA00023228"/>
    </source>
</evidence>
<keyword evidence="3 14" id="KW-0812">Transmembrane</keyword>
<evidence type="ECO:0000256" key="7">
    <source>
        <dbReference type="ARBA" id="ARBA00023180"/>
    </source>
</evidence>
<keyword evidence="6 14" id="KW-0472">Membrane</keyword>
<keyword evidence="5 14" id="KW-1133">Transmembrane helix</keyword>
<comment type="subcellular location">
    <subcellularLocation>
        <location evidence="10">Lysosome membrane</location>
        <topology evidence="10">Single-pass type I membrane protein</topology>
        <orientation evidence="10">Lumenal side</orientation>
    </subcellularLocation>
</comment>
<evidence type="ECO:0000256" key="3">
    <source>
        <dbReference type="ARBA" id="ARBA00022692"/>
    </source>
</evidence>
<evidence type="ECO:0000313" key="16">
    <source>
        <dbReference type="Proteomes" id="UP000007648"/>
    </source>
</evidence>
<keyword evidence="8" id="KW-0458">Lysosome</keyword>
<dbReference type="Proteomes" id="UP000007648">
    <property type="component" value="Unassembled WGS sequence"/>
</dbReference>
<dbReference type="PANTHER" id="PTHR31981">
    <property type="entry name" value="GLYCOSYLATED LYSOSOMAL MEMBRANE PROTEIN"/>
    <property type="match status" value="1"/>
</dbReference>
<evidence type="ECO:0000256" key="12">
    <source>
        <dbReference type="ARBA" id="ARBA00044960"/>
    </source>
</evidence>
<comment type="similarity">
    <text evidence="1">Belongs to the GLMP family.</text>
</comment>